<gene>
    <name evidence="1" type="ORF">CAEBREN_04485</name>
</gene>
<protein>
    <submittedName>
        <fullName evidence="1">Uncharacterized protein</fullName>
    </submittedName>
</protein>
<evidence type="ECO:0000313" key="2">
    <source>
        <dbReference type="Proteomes" id="UP000008068"/>
    </source>
</evidence>
<name>G0NJV1_CAEBE</name>
<dbReference type="HOGENOM" id="CLU_2135681_0_0_1"/>
<organism evidence="2">
    <name type="scientific">Caenorhabditis brenneri</name>
    <name type="common">Nematode worm</name>
    <dbReference type="NCBI Taxonomy" id="135651"/>
    <lineage>
        <taxon>Eukaryota</taxon>
        <taxon>Metazoa</taxon>
        <taxon>Ecdysozoa</taxon>
        <taxon>Nematoda</taxon>
        <taxon>Chromadorea</taxon>
        <taxon>Rhabditida</taxon>
        <taxon>Rhabditina</taxon>
        <taxon>Rhabditomorpha</taxon>
        <taxon>Rhabditoidea</taxon>
        <taxon>Rhabditidae</taxon>
        <taxon>Peloderinae</taxon>
        <taxon>Caenorhabditis</taxon>
    </lineage>
</organism>
<proteinExistence type="predicted"/>
<dbReference type="InParanoid" id="G0NJV1"/>
<evidence type="ECO:0000313" key="1">
    <source>
        <dbReference type="EMBL" id="EGT32739.1"/>
    </source>
</evidence>
<accession>G0NJV1</accession>
<dbReference type="EMBL" id="GL379897">
    <property type="protein sequence ID" value="EGT32739.1"/>
    <property type="molecule type" value="Genomic_DNA"/>
</dbReference>
<keyword evidence="2" id="KW-1185">Reference proteome</keyword>
<reference evidence="2" key="1">
    <citation type="submission" date="2011-07" db="EMBL/GenBank/DDBJ databases">
        <authorList>
            <consortium name="Caenorhabditis brenneri Sequencing and Analysis Consortium"/>
            <person name="Wilson R.K."/>
        </authorList>
    </citation>
    <scope>NUCLEOTIDE SEQUENCE [LARGE SCALE GENOMIC DNA]</scope>
    <source>
        <strain evidence="2">PB2801</strain>
    </source>
</reference>
<sequence length="113" mass="13265">MPILHSQFIQTQEHLVLFISFKDAYHRKLPEIQKNWLRKNSPKIITKKLATLFSSSHRSKLPADIVEVPASPNCKYNNFTHFLNDLKIIIFKTTGNHSILNYLKKKLTFKTEK</sequence>
<dbReference type="Proteomes" id="UP000008068">
    <property type="component" value="Unassembled WGS sequence"/>
</dbReference>
<dbReference type="AlphaFoldDB" id="G0NJV1"/>